<feature type="domain" description="Glycosyltransferase RgtA/B/C/D-like" evidence="9">
    <location>
        <begin position="66"/>
        <end position="215"/>
    </location>
</feature>
<dbReference type="GO" id="GO:0016763">
    <property type="term" value="F:pentosyltransferase activity"/>
    <property type="evidence" value="ECO:0007669"/>
    <property type="project" value="TreeGrafter"/>
</dbReference>
<dbReference type="Pfam" id="PF13231">
    <property type="entry name" value="PMT_2"/>
    <property type="match status" value="1"/>
</dbReference>
<feature type="transmembrane region" description="Helical" evidence="8">
    <location>
        <begin position="261"/>
        <end position="280"/>
    </location>
</feature>
<evidence type="ECO:0000256" key="6">
    <source>
        <dbReference type="ARBA" id="ARBA00022989"/>
    </source>
</evidence>
<keyword evidence="3" id="KW-0328">Glycosyltransferase</keyword>
<keyword evidence="7 8" id="KW-0472">Membrane</keyword>
<feature type="transmembrane region" description="Helical" evidence="8">
    <location>
        <begin position="115"/>
        <end position="131"/>
    </location>
</feature>
<feature type="transmembrane region" description="Helical" evidence="8">
    <location>
        <begin position="201"/>
        <end position="221"/>
    </location>
</feature>
<feature type="transmembrane region" description="Helical" evidence="8">
    <location>
        <begin position="342"/>
        <end position="362"/>
    </location>
</feature>
<evidence type="ECO:0000256" key="2">
    <source>
        <dbReference type="ARBA" id="ARBA00022475"/>
    </source>
</evidence>
<dbReference type="PANTHER" id="PTHR33908">
    <property type="entry name" value="MANNOSYLTRANSFERASE YKCB-RELATED"/>
    <property type="match status" value="1"/>
</dbReference>
<evidence type="ECO:0000256" key="8">
    <source>
        <dbReference type="SAM" id="Phobius"/>
    </source>
</evidence>
<evidence type="ECO:0000313" key="11">
    <source>
        <dbReference type="Proteomes" id="UP000034012"/>
    </source>
</evidence>
<evidence type="ECO:0000313" key="10">
    <source>
        <dbReference type="EMBL" id="KKT32192.1"/>
    </source>
</evidence>
<dbReference type="EMBL" id="LCHK01000022">
    <property type="protein sequence ID" value="KKT32192.1"/>
    <property type="molecule type" value="Genomic_DNA"/>
</dbReference>
<feature type="transmembrane region" description="Helical" evidence="8">
    <location>
        <begin position="316"/>
        <end position="335"/>
    </location>
</feature>
<reference evidence="10 11" key="1">
    <citation type="journal article" date="2015" name="Nature">
        <title>rRNA introns, odd ribosomes, and small enigmatic genomes across a large radiation of phyla.</title>
        <authorList>
            <person name="Brown C.T."/>
            <person name="Hug L.A."/>
            <person name="Thomas B.C."/>
            <person name="Sharon I."/>
            <person name="Castelle C.J."/>
            <person name="Singh A."/>
            <person name="Wilkins M.J."/>
            <person name="Williams K.H."/>
            <person name="Banfield J.F."/>
        </authorList>
    </citation>
    <scope>NUCLEOTIDE SEQUENCE [LARGE SCALE GENOMIC DNA]</scope>
</reference>
<name>A0A837I787_9BACT</name>
<keyword evidence="5 8" id="KW-0812">Transmembrane</keyword>
<dbReference type="AlphaFoldDB" id="A0A837I787"/>
<dbReference type="GO" id="GO:0005886">
    <property type="term" value="C:plasma membrane"/>
    <property type="evidence" value="ECO:0007669"/>
    <property type="project" value="UniProtKB-SubCell"/>
</dbReference>
<accession>A0A837I787</accession>
<dbReference type="InterPro" id="IPR050297">
    <property type="entry name" value="LipidA_mod_glycosyltrf_83"/>
</dbReference>
<organism evidence="10 11">
    <name type="scientific">Candidatus Woesebacteria bacterium GW2011_GWB1_44_11</name>
    <dbReference type="NCBI Taxonomy" id="1618579"/>
    <lineage>
        <taxon>Bacteria</taxon>
        <taxon>Candidatus Woeseibacteriota</taxon>
    </lineage>
</organism>
<feature type="transmembrane region" description="Helical" evidence="8">
    <location>
        <begin position="166"/>
        <end position="194"/>
    </location>
</feature>
<evidence type="ECO:0000256" key="5">
    <source>
        <dbReference type="ARBA" id="ARBA00022692"/>
    </source>
</evidence>
<dbReference type="PANTHER" id="PTHR33908:SF11">
    <property type="entry name" value="MEMBRANE PROTEIN"/>
    <property type="match status" value="1"/>
</dbReference>
<comment type="subcellular location">
    <subcellularLocation>
        <location evidence="1">Cell membrane</location>
        <topology evidence="1">Multi-pass membrane protein</topology>
    </subcellularLocation>
</comment>
<comment type="caution">
    <text evidence="10">The sequence shown here is derived from an EMBL/GenBank/DDBJ whole genome shotgun (WGS) entry which is preliminary data.</text>
</comment>
<dbReference type="InterPro" id="IPR038731">
    <property type="entry name" value="RgtA/B/C-like"/>
</dbReference>
<feature type="transmembrane region" description="Helical" evidence="8">
    <location>
        <begin position="287"/>
        <end position="304"/>
    </location>
</feature>
<dbReference type="Proteomes" id="UP000034012">
    <property type="component" value="Unassembled WGS sequence"/>
</dbReference>
<keyword evidence="2" id="KW-1003">Cell membrane</keyword>
<dbReference type="GO" id="GO:0009103">
    <property type="term" value="P:lipopolysaccharide biosynthetic process"/>
    <property type="evidence" value="ECO:0007669"/>
    <property type="project" value="UniProtKB-ARBA"/>
</dbReference>
<protein>
    <recommendedName>
        <fullName evidence="9">Glycosyltransferase RgtA/B/C/D-like domain-containing protein</fullName>
    </recommendedName>
</protein>
<gene>
    <name evidence="10" type="ORF">UW20_C0022G0005</name>
</gene>
<feature type="transmembrane region" description="Helical" evidence="8">
    <location>
        <begin position="88"/>
        <end position="109"/>
    </location>
</feature>
<evidence type="ECO:0000256" key="1">
    <source>
        <dbReference type="ARBA" id="ARBA00004651"/>
    </source>
</evidence>
<keyword evidence="4" id="KW-0808">Transferase</keyword>
<feature type="transmembrane region" description="Helical" evidence="8">
    <location>
        <begin position="12"/>
        <end position="37"/>
    </location>
</feature>
<keyword evidence="6 8" id="KW-1133">Transmembrane helix</keyword>
<evidence type="ECO:0000256" key="7">
    <source>
        <dbReference type="ARBA" id="ARBA00023136"/>
    </source>
</evidence>
<evidence type="ECO:0000256" key="3">
    <source>
        <dbReference type="ARBA" id="ARBA00022676"/>
    </source>
</evidence>
<evidence type="ECO:0000256" key="4">
    <source>
        <dbReference type="ARBA" id="ARBA00022679"/>
    </source>
</evidence>
<evidence type="ECO:0000259" key="9">
    <source>
        <dbReference type="Pfam" id="PF13231"/>
    </source>
</evidence>
<proteinExistence type="predicted"/>
<sequence length="509" mass="57733">MKNFWKEWGWVILAGASVLIFGLVLRLFHLTILPVFADEAIYIRWSQIMNSEPTLRFLPLSDGKQPLFMWILMFYVKKFSDPLFAGRLLSAVSGVGSMVGLFFLTYHIFKSKLSALLATVLWALSPLSLFFDRMALVDAMLTCLGIWTLYLSLITSETLRLDIAMITGFVLGLASLTKSPALFFAALIPVAIILLKKPKDILKYLELLAVIYLIAFGMYNIQRLGPGFALLSSRTQDYVFPLSRIFVYPTDPIRSNLPTTFSWLTAMGPLGLMLLAAIGISVNYKKYRKYILILGTWFLAPLIFEAEFTKSFTLRYILFLVPPLYVLAASAFNRLSGKWKYVTILTFVIFLAQAGIFDWFLVTNPVKANFPQRERSGYFQEWTSGIGIKEAADYIRNKHNEDPGKKIVVGTEGYFGTLPDGFMMYVQDLPNIIVVGTGLWLTKIPQPLVESKLSGNLTYFIINKSRLAIDPAKLNLTLIESFKKEPRSPKTLEYTQFGSQDELYFFEVN</sequence>